<evidence type="ECO:0000313" key="7">
    <source>
        <dbReference type="EMBL" id="ADX74562.1"/>
    </source>
</evidence>
<dbReference type="InterPro" id="IPR013328">
    <property type="entry name" value="6PGD_dom2"/>
</dbReference>
<dbReference type="HOGENOM" id="CLU_035117_1_3_11"/>
<dbReference type="InterPro" id="IPR036291">
    <property type="entry name" value="NAD(P)-bd_dom_sf"/>
</dbReference>
<keyword evidence="3" id="KW-0520">NAD</keyword>
<dbReference type="InterPro" id="IPR006115">
    <property type="entry name" value="6PGDH_NADP-bd"/>
</dbReference>
<dbReference type="GO" id="GO:0051287">
    <property type="term" value="F:NAD binding"/>
    <property type="evidence" value="ECO:0007669"/>
    <property type="project" value="InterPro"/>
</dbReference>
<keyword evidence="2" id="KW-0560">Oxidoreductase</keyword>
<name>F0M4L5_PSEPM</name>
<dbReference type="Proteomes" id="UP000008639">
    <property type="component" value="Chromosome"/>
</dbReference>
<organism evidence="7 8">
    <name type="scientific">Pseudarthrobacter phenanthrenivorans (strain DSM 18606 / JCM 16027 / LMG 23796 / Sphe3)</name>
    <name type="common">Arthrobacter phenanthrenivorans</name>
    <dbReference type="NCBI Taxonomy" id="930171"/>
    <lineage>
        <taxon>Bacteria</taxon>
        <taxon>Bacillati</taxon>
        <taxon>Actinomycetota</taxon>
        <taxon>Actinomycetes</taxon>
        <taxon>Micrococcales</taxon>
        <taxon>Micrococcaceae</taxon>
        <taxon>Pseudarthrobacter</taxon>
    </lineage>
</organism>
<protein>
    <submittedName>
        <fullName evidence="7">Beta-hydroxyacid dehydrogenase, 3-hydroxyisobutyrate dehydrogenase</fullName>
    </submittedName>
</protein>
<reference evidence="7 8" key="1">
    <citation type="journal article" date="2011" name="Stand. Genomic Sci.">
        <title>Complete genome sequence of Arthrobacter phenanthrenivorans type strain (Sphe3).</title>
        <authorList>
            <person name="Kallimanis A."/>
            <person name="Labutti K.M."/>
            <person name="Lapidus A."/>
            <person name="Clum A."/>
            <person name="Lykidis A."/>
            <person name="Mavromatis K."/>
            <person name="Pagani I."/>
            <person name="Liolios K."/>
            <person name="Ivanova N."/>
            <person name="Goodwin L."/>
            <person name="Pitluck S."/>
            <person name="Chen A."/>
            <person name="Palaniappan K."/>
            <person name="Markowitz V."/>
            <person name="Bristow J."/>
            <person name="Velentzas A.D."/>
            <person name="Perisynakis A."/>
            <person name="Ouzounis C.C."/>
            <person name="Kyrpides N.C."/>
            <person name="Koukkou A.I."/>
            <person name="Drainas C."/>
        </authorList>
    </citation>
    <scope>NUCLEOTIDE SEQUENCE [LARGE SCALE GENOMIC DNA]</scope>
    <source>
        <strain evidence="8">DSM 18606 / JCM 16027 / LMG 23796 / Sphe3</strain>
    </source>
</reference>
<gene>
    <name evidence="7" type="ordered locus">Asphe3_34600</name>
</gene>
<evidence type="ECO:0000313" key="8">
    <source>
        <dbReference type="Proteomes" id="UP000008639"/>
    </source>
</evidence>
<dbReference type="AlphaFoldDB" id="F0M4L5"/>
<dbReference type="Gene3D" id="3.40.50.720">
    <property type="entry name" value="NAD(P)-binding Rossmann-like Domain"/>
    <property type="match status" value="1"/>
</dbReference>
<dbReference type="InterPro" id="IPR029154">
    <property type="entry name" value="HIBADH-like_NADP-bd"/>
</dbReference>
<dbReference type="KEGG" id="apn:Asphe3_34600"/>
<feature type="domain" description="3-hydroxyisobutyrate dehydrogenase-like NAD-binding" evidence="6">
    <location>
        <begin position="162"/>
        <end position="272"/>
    </location>
</feature>
<dbReference type="InterPro" id="IPR015815">
    <property type="entry name" value="HIBADH-related"/>
</dbReference>
<dbReference type="GO" id="GO:0050661">
    <property type="term" value="F:NADP binding"/>
    <property type="evidence" value="ECO:0007669"/>
    <property type="project" value="InterPro"/>
</dbReference>
<proteinExistence type="inferred from homology"/>
<dbReference type="EMBL" id="CP002379">
    <property type="protein sequence ID" value="ADX74562.1"/>
    <property type="molecule type" value="Genomic_DNA"/>
</dbReference>
<evidence type="ECO:0000259" key="6">
    <source>
        <dbReference type="Pfam" id="PF14833"/>
    </source>
</evidence>
<dbReference type="SUPFAM" id="SSF51735">
    <property type="entry name" value="NAD(P)-binding Rossmann-fold domains"/>
    <property type="match status" value="1"/>
</dbReference>
<evidence type="ECO:0000256" key="4">
    <source>
        <dbReference type="PIRSR" id="PIRSR000103-1"/>
    </source>
</evidence>
<dbReference type="Gene3D" id="1.10.1040.10">
    <property type="entry name" value="N-(1-d-carboxylethyl)-l-norvaline Dehydrogenase, domain 2"/>
    <property type="match status" value="1"/>
</dbReference>
<dbReference type="InterPro" id="IPR008927">
    <property type="entry name" value="6-PGluconate_DH-like_C_sf"/>
</dbReference>
<evidence type="ECO:0000256" key="2">
    <source>
        <dbReference type="ARBA" id="ARBA00023002"/>
    </source>
</evidence>
<dbReference type="PANTHER" id="PTHR43060:SF15">
    <property type="entry name" value="3-HYDROXYISOBUTYRATE DEHYDROGENASE-LIKE 1, MITOCHONDRIAL-RELATED"/>
    <property type="match status" value="1"/>
</dbReference>
<feature type="active site" evidence="4">
    <location>
        <position position="168"/>
    </location>
</feature>
<dbReference type="PIRSF" id="PIRSF000103">
    <property type="entry name" value="HIBADH"/>
    <property type="match status" value="1"/>
</dbReference>
<comment type="similarity">
    <text evidence="1">Belongs to the HIBADH-related family.</text>
</comment>
<dbReference type="PANTHER" id="PTHR43060">
    <property type="entry name" value="3-HYDROXYISOBUTYRATE DEHYDROGENASE-LIKE 1, MITOCHONDRIAL-RELATED"/>
    <property type="match status" value="1"/>
</dbReference>
<dbReference type="GO" id="GO:0016491">
    <property type="term" value="F:oxidoreductase activity"/>
    <property type="evidence" value="ECO:0007669"/>
    <property type="project" value="UniProtKB-KW"/>
</dbReference>
<sequence length="281" mass="28800">MRVGFVGLGDIGMPMAQRLIEQGFSVIALDTDGAKSAALASSGAEVAEAAADLYDCDVVGLAVPDDSAVEEILLANGLLDGLAEGSVVLIHSTILPETARRLAEQGARRGVTVSDAPVSGGAARARQGDLAVMLGGDPQVMTTAGKVLDALASNAVHLGPSGAGAATKLANQLAMLAALAALHEGLSLAEHYGAEEKTVLQVLGYGTGSSWVGQNWGFFDDLVRTYNATGVPLKNRPWSKDLWDVVASARAAELRVPLAGVLSQVLPDAVEQHSSPEAKGK</sequence>
<accession>F0M4L5</accession>
<dbReference type="OrthoDB" id="3185659at2"/>
<feature type="domain" description="6-phosphogluconate dehydrogenase NADP-binding" evidence="5">
    <location>
        <begin position="2"/>
        <end position="159"/>
    </location>
</feature>
<dbReference type="Pfam" id="PF14833">
    <property type="entry name" value="NAD_binding_11"/>
    <property type="match status" value="1"/>
</dbReference>
<dbReference type="SUPFAM" id="SSF48179">
    <property type="entry name" value="6-phosphogluconate dehydrogenase C-terminal domain-like"/>
    <property type="match status" value="1"/>
</dbReference>
<evidence type="ECO:0000256" key="1">
    <source>
        <dbReference type="ARBA" id="ARBA00009080"/>
    </source>
</evidence>
<evidence type="ECO:0000256" key="3">
    <source>
        <dbReference type="ARBA" id="ARBA00023027"/>
    </source>
</evidence>
<dbReference type="STRING" id="930171.Asphe3_34600"/>
<dbReference type="Pfam" id="PF03446">
    <property type="entry name" value="NAD_binding_2"/>
    <property type="match status" value="1"/>
</dbReference>
<evidence type="ECO:0000259" key="5">
    <source>
        <dbReference type="Pfam" id="PF03446"/>
    </source>
</evidence>
<dbReference type="eggNOG" id="COG2084">
    <property type="taxonomic scope" value="Bacteria"/>
</dbReference>